<sequence length="334" mass="36343">MAHKIEQFADGSAAFVSARTDAWHRLGTTLDTVFTAEEAMRVARLGGWNVRKSPLTTTVDGQTLTVPGAYATLRTHPETGKPDVLGCVGSQYTPVQNEELCGFLNALVDESGAHFETAGSLRKGREVFVTMWLPQTMTIAGTDELDLYIAALNSHDGSTPMRLLVTPVRIVCANTQTAALANTRSSWTLRHTSGASGRIEEARQALGLTWTYLEKFQAEAEKMIETQLTEGAFMDTVHRELWPLAENATDRQRANHARITGQLGALFADADTNADIRNTAWAGYQSVVEYLDHYAPVRGADGAETAVARAERVITQPNVAALKRTAFSAFAVTN</sequence>
<accession>A0ABP7FBL0</accession>
<dbReference type="Pfam" id="PF06067">
    <property type="entry name" value="DUF932"/>
    <property type="match status" value="1"/>
</dbReference>
<dbReference type="EMBL" id="BAABDD010000004">
    <property type="protein sequence ID" value="GAA3733468.1"/>
    <property type="molecule type" value="Genomic_DNA"/>
</dbReference>
<dbReference type="NCBIfam" id="TIGR03299">
    <property type="entry name" value="LGT_TIGR03299"/>
    <property type="match status" value="1"/>
</dbReference>
<dbReference type="RefSeq" id="WP_344968241.1">
    <property type="nucleotide sequence ID" value="NZ_BAABDD010000004.1"/>
</dbReference>
<proteinExistence type="predicted"/>
<keyword evidence="2" id="KW-1185">Reference proteome</keyword>
<dbReference type="InterPro" id="IPR026325">
    <property type="entry name" value="DUF932"/>
</dbReference>
<reference evidence="2" key="1">
    <citation type="journal article" date="2019" name="Int. J. Syst. Evol. Microbiol.">
        <title>The Global Catalogue of Microorganisms (GCM) 10K type strain sequencing project: providing services to taxonomists for standard genome sequencing and annotation.</title>
        <authorList>
            <consortium name="The Broad Institute Genomics Platform"/>
            <consortium name="The Broad Institute Genome Sequencing Center for Infectious Disease"/>
            <person name="Wu L."/>
            <person name="Ma J."/>
        </authorList>
    </citation>
    <scope>NUCLEOTIDE SEQUENCE [LARGE SCALE GENOMIC DNA]</scope>
    <source>
        <strain evidence="2">JCM 17137</strain>
    </source>
</reference>
<comment type="caution">
    <text evidence="1">The sequence shown here is derived from an EMBL/GenBank/DDBJ whole genome shotgun (WGS) entry which is preliminary data.</text>
</comment>
<organism evidence="1 2">
    <name type="scientific">Salinactinospora qingdaonensis</name>
    <dbReference type="NCBI Taxonomy" id="702744"/>
    <lineage>
        <taxon>Bacteria</taxon>
        <taxon>Bacillati</taxon>
        <taxon>Actinomycetota</taxon>
        <taxon>Actinomycetes</taxon>
        <taxon>Streptosporangiales</taxon>
        <taxon>Nocardiopsidaceae</taxon>
        <taxon>Salinactinospora</taxon>
    </lineage>
</organism>
<protein>
    <submittedName>
        <fullName evidence="1">DUF932 domain-containing protein</fullName>
    </submittedName>
</protein>
<dbReference type="InterPro" id="IPR017686">
    <property type="entry name" value="Phg/plasmid-like_prot"/>
</dbReference>
<gene>
    <name evidence="1" type="ORF">GCM10022402_12390</name>
</gene>
<dbReference type="Proteomes" id="UP001500908">
    <property type="component" value="Unassembled WGS sequence"/>
</dbReference>
<evidence type="ECO:0000313" key="1">
    <source>
        <dbReference type="EMBL" id="GAA3733468.1"/>
    </source>
</evidence>
<name>A0ABP7FBL0_9ACTN</name>
<evidence type="ECO:0000313" key="2">
    <source>
        <dbReference type="Proteomes" id="UP001500908"/>
    </source>
</evidence>